<dbReference type="RefSeq" id="WP_167190164.1">
    <property type="nucleotide sequence ID" value="NZ_JAAONZ010000017.1"/>
</dbReference>
<proteinExistence type="predicted"/>
<dbReference type="Proteomes" id="UP000787472">
    <property type="component" value="Unassembled WGS sequence"/>
</dbReference>
<evidence type="ECO:0000313" key="3">
    <source>
        <dbReference type="Proteomes" id="UP000787472"/>
    </source>
</evidence>
<sequence length="45" mass="5053">MIRPLRRGFEVLPENPQGAHNCLKRKTLVQGAPRGSGYRGSGYRK</sequence>
<name>A0A9E5T3T6_9GAMM</name>
<evidence type="ECO:0000256" key="1">
    <source>
        <dbReference type="SAM" id="MobiDB-lite"/>
    </source>
</evidence>
<reference evidence="2" key="1">
    <citation type="submission" date="2020-03" db="EMBL/GenBank/DDBJ databases">
        <authorList>
            <person name="Guo F."/>
        </authorList>
    </citation>
    <scope>NUCLEOTIDE SEQUENCE</scope>
    <source>
        <strain evidence="2">JCM 30134</strain>
    </source>
</reference>
<keyword evidence="3" id="KW-1185">Reference proteome</keyword>
<accession>A0A9E5T3T6</accession>
<comment type="caution">
    <text evidence="2">The sequence shown here is derived from an EMBL/GenBank/DDBJ whole genome shotgun (WGS) entry which is preliminary data.</text>
</comment>
<protein>
    <submittedName>
        <fullName evidence="2">Uncharacterized protein</fullName>
    </submittedName>
</protein>
<feature type="region of interest" description="Disordered" evidence="1">
    <location>
        <begin position="26"/>
        <end position="45"/>
    </location>
</feature>
<organism evidence="2 3">
    <name type="scientific">Pseudomaricurvus hydrocarbonicus</name>
    <dbReference type="NCBI Taxonomy" id="1470433"/>
    <lineage>
        <taxon>Bacteria</taxon>
        <taxon>Pseudomonadati</taxon>
        <taxon>Pseudomonadota</taxon>
        <taxon>Gammaproteobacteria</taxon>
        <taxon>Cellvibrionales</taxon>
        <taxon>Cellvibrionaceae</taxon>
        <taxon>Pseudomaricurvus</taxon>
    </lineage>
</organism>
<dbReference type="EMBL" id="JAAONZ010000017">
    <property type="protein sequence ID" value="NHO67443.1"/>
    <property type="molecule type" value="Genomic_DNA"/>
</dbReference>
<evidence type="ECO:0000313" key="2">
    <source>
        <dbReference type="EMBL" id="NHO67443.1"/>
    </source>
</evidence>
<gene>
    <name evidence="2" type="ORF">G8770_18010</name>
</gene>
<dbReference type="AlphaFoldDB" id="A0A9E5T3T6"/>